<dbReference type="InterPro" id="IPR008405">
    <property type="entry name" value="ApoL"/>
</dbReference>
<dbReference type="PANTHER" id="PTHR14096">
    <property type="entry name" value="APOLIPOPROTEIN L"/>
    <property type="match status" value="1"/>
</dbReference>
<dbReference type="PANTHER" id="PTHR14096:SF28">
    <property type="entry name" value="APOLIPOPROTEIN L, 1-RELATED"/>
    <property type="match status" value="1"/>
</dbReference>
<evidence type="ECO:0000313" key="4">
    <source>
        <dbReference type="Proteomes" id="UP000694393"/>
    </source>
</evidence>
<protein>
    <recommendedName>
        <fullName evidence="5">Apolipoprotein L3</fullName>
    </recommendedName>
</protein>
<reference evidence="3" key="2">
    <citation type="submission" date="2025-09" db="UniProtKB">
        <authorList>
            <consortium name="Ensembl"/>
        </authorList>
    </citation>
    <scope>IDENTIFICATION</scope>
</reference>
<dbReference type="GO" id="GO:0016020">
    <property type="term" value="C:membrane"/>
    <property type="evidence" value="ECO:0007669"/>
    <property type="project" value="TreeGrafter"/>
</dbReference>
<evidence type="ECO:0000256" key="1">
    <source>
        <dbReference type="ARBA" id="ARBA00010090"/>
    </source>
</evidence>
<dbReference type="GO" id="GO:0008289">
    <property type="term" value="F:lipid binding"/>
    <property type="evidence" value="ECO:0007669"/>
    <property type="project" value="InterPro"/>
</dbReference>
<dbReference type="Gene3D" id="1.20.1170.10">
    <property type="match status" value="1"/>
</dbReference>
<comment type="similarity">
    <text evidence="1">Belongs to the apolipoprotein L family.</text>
</comment>
<dbReference type="GO" id="GO:0005576">
    <property type="term" value="C:extracellular region"/>
    <property type="evidence" value="ECO:0007669"/>
    <property type="project" value="InterPro"/>
</dbReference>
<dbReference type="GO" id="GO:0042157">
    <property type="term" value="P:lipoprotein metabolic process"/>
    <property type="evidence" value="ECO:0007669"/>
    <property type="project" value="InterPro"/>
</dbReference>
<dbReference type="GO" id="GO:0006869">
    <property type="term" value="P:lipid transport"/>
    <property type="evidence" value="ECO:0007669"/>
    <property type="project" value="InterPro"/>
</dbReference>
<organism evidence="3 4">
    <name type="scientific">Pelusios castaneus</name>
    <name type="common">West African mud turtle</name>
    <dbReference type="NCBI Taxonomy" id="367368"/>
    <lineage>
        <taxon>Eukaryota</taxon>
        <taxon>Metazoa</taxon>
        <taxon>Chordata</taxon>
        <taxon>Craniata</taxon>
        <taxon>Vertebrata</taxon>
        <taxon>Euteleostomi</taxon>
        <taxon>Archelosauria</taxon>
        <taxon>Testudinata</taxon>
        <taxon>Testudines</taxon>
        <taxon>Pleurodira</taxon>
        <taxon>Pelomedusidae</taxon>
        <taxon>Pelusios</taxon>
    </lineage>
</organism>
<sequence length="293" mass="31152">MQLPWKSMGTCQGFTRSAKVDILAAENNLFFFFSVSSSRKKNIGELKKSLVQARDRLQKHLAELQKIADDIDEVHRGATIANVTGGAVGIAGGITTIVGLALAPVTFGASLVVSLTGFAVSTVGGLTSAAATATDLGVNKDKKKTVEKLLEECQSEIKNIKKCIEIIQTSAQNMKDDGDLDLLLALPQIGSGAGRAVLNTMKMVKAGQLLANAGRVARFAGHCTHVLTGLTLAFDIAFVAKDSVELHRGAKTELATTIRDAVKEMEQKISPVNELCVALTTGMRIHHPTWPCS</sequence>
<feature type="coiled-coil region" evidence="2">
    <location>
        <begin position="43"/>
        <end position="74"/>
    </location>
</feature>
<dbReference type="AlphaFoldDB" id="A0A8C8S4U4"/>
<evidence type="ECO:0008006" key="5">
    <source>
        <dbReference type="Google" id="ProtNLM"/>
    </source>
</evidence>
<evidence type="ECO:0000313" key="3">
    <source>
        <dbReference type="Ensembl" id="ENSPCEP00000015256.1"/>
    </source>
</evidence>
<reference evidence="3" key="1">
    <citation type="submission" date="2025-08" db="UniProtKB">
        <authorList>
            <consortium name="Ensembl"/>
        </authorList>
    </citation>
    <scope>IDENTIFICATION</scope>
</reference>
<evidence type="ECO:0000256" key="2">
    <source>
        <dbReference type="SAM" id="Coils"/>
    </source>
</evidence>
<dbReference type="Ensembl" id="ENSPCET00000015801.1">
    <property type="protein sequence ID" value="ENSPCEP00000015256.1"/>
    <property type="gene ID" value="ENSPCEG00000012049.1"/>
</dbReference>
<proteinExistence type="inferred from homology"/>
<name>A0A8C8S4U4_9SAUR</name>
<accession>A0A8C8S4U4</accession>
<keyword evidence="2" id="KW-0175">Coiled coil</keyword>
<keyword evidence="4" id="KW-1185">Reference proteome</keyword>
<dbReference type="Pfam" id="PF05461">
    <property type="entry name" value="ApoL"/>
    <property type="match status" value="1"/>
</dbReference>
<dbReference type="Proteomes" id="UP000694393">
    <property type="component" value="Unplaced"/>
</dbReference>